<proteinExistence type="predicted"/>
<dbReference type="EMBL" id="JANLCK010000007">
    <property type="protein sequence ID" value="MCS5726914.1"/>
    <property type="molecule type" value="Genomic_DNA"/>
</dbReference>
<dbReference type="RefSeq" id="WP_259529828.1">
    <property type="nucleotide sequence ID" value="NZ_JANLCK010000007.1"/>
</dbReference>
<protein>
    <submittedName>
        <fullName evidence="2">Uncharacterized protein</fullName>
    </submittedName>
</protein>
<gene>
    <name evidence="2" type="ORF">N1028_13520</name>
</gene>
<dbReference type="Proteomes" id="UP001165587">
    <property type="component" value="Unassembled WGS sequence"/>
</dbReference>
<sequence>MGSSSGVEPAPESPPATVGSFSGVGPSVVEISAPPSGSLPDADGATPAHLWVRFTFDCDGVGAYTVIPTADRRLGARGVGCGLGVPLAYSYRVEGSALPGSLIITVDEDARWTLDVTAALGSDADSR</sequence>
<reference evidence="2" key="1">
    <citation type="submission" date="2022-08" db="EMBL/GenBank/DDBJ databases">
        <authorList>
            <person name="Deng Y."/>
            <person name="Han X.-F."/>
            <person name="Zhang Y.-Q."/>
        </authorList>
    </citation>
    <scope>NUCLEOTIDE SEQUENCE</scope>
    <source>
        <strain evidence="2">CPCC 203407</strain>
    </source>
</reference>
<evidence type="ECO:0000313" key="2">
    <source>
        <dbReference type="EMBL" id="MCS5726914.1"/>
    </source>
</evidence>
<name>A0AA41XI92_9MICO</name>
<evidence type="ECO:0000256" key="1">
    <source>
        <dbReference type="SAM" id="MobiDB-lite"/>
    </source>
</evidence>
<dbReference type="AlphaFoldDB" id="A0AA41XI92"/>
<comment type="caution">
    <text evidence="2">The sequence shown here is derived from an EMBL/GenBank/DDBJ whole genome shotgun (WGS) entry which is preliminary data.</text>
</comment>
<accession>A0AA41XI92</accession>
<feature type="region of interest" description="Disordered" evidence="1">
    <location>
        <begin position="1"/>
        <end position="24"/>
    </location>
</feature>
<keyword evidence="3" id="KW-1185">Reference proteome</keyword>
<organism evidence="2 3">
    <name type="scientific">Herbiconiux oxytropis</name>
    <dbReference type="NCBI Taxonomy" id="2970915"/>
    <lineage>
        <taxon>Bacteria</taxon>
        <taxon>Bacillati</taxon>
        <taxon>Actinomycetota</taxon>
        <taxon>Actinomycetes</taxon>
        <taxon>Micrococcales</taxon>
        <taxon>Microbacteriaceae</taxon>
        <taxon>Herbiconiux</taxon>
    </lineage>
</organism>
<evidence type="ECO:0000313" key="3">
    <source>
        <dbReference type="Proteomes" id="UP001165587"/>
    </source>
</evidence>